<gene>
    <name evidence="1" type="ORF">HPB50_017005</name>
</gene>
<keyword evidence="2" id="KW-1185">Reference proteome</keyword>
<dbReference type="EMBL" id="CM023483">
    <property type="protein sequence ID" value="KAH6936420.1"/>
    <property type="molecule type" value="Genomic_DNA"/>
</dbReference>
<dbReference type="Proteomes" id="UP000821845">
    <property type="component" value="Chromosome 3"/>
</dbReference>
<comment type="caution">
    <text evidence="1">The sequence shown here is derived from an EMBL/GenBank/DDBJ whole genome shotgun (WGS) entry which is preliminary data.</text>
</comment>
<reference evidence="1" key="1">
    <citation type="submission" date="2020-05" db="EMBL/GenBank/DDBJ databases">
        <title>Large-scale comparative analyses of tick genomes elucidate their genetic diversity and vector capacities.</title>
        <authorList>
            <person name="Jia N."/>
            <person name="Wang J."/>
            <person name="Shi W."/>
            <person name="Du L."/>
            <person name="Sun Y."/>
            <person name="Zhan W."/>
            <person name="Jiang J."/>
            <person name="Wang Q."/>
            <person name="Zhang B."/>
            <person name="Ji P."/>
            <person name="Sakyi L.B."/>
            <person name="Cui X."/>
            <person name="Yuan T."/>
            <person name="Jiang B."/>
            <person name="Yang W."/>
            <person name="Lam T.T.-Y."/>
            <person name="Chang Q."/>
            <person name="Ding S."/>
            <person name="Wang X."/>
            <person name="Zhu J."/>
            <person name="Ruan X."/>
            <person name="Zhao L."/>
            <person name="Wei J."/>
            <person name="Que T."/>
            <person name="Du C."/>
            <person name="Cheng J."/>
            <person name="Dai P."/>
            <person name="Han X."/>
            <person name="Huang E."/>
            <person name="Gao Y."/>
            <person name="Liu J."/>
            <person name="Shao H."/>
            <person name="Ye R."/>
            <person name="Li L."/>
            <person name="Wei W."/>
            <person name="Wang X."/>
            <person name="Wang C."/>
            <person name="Yang T."/>
            <person name="Huo Q."/>
            <person name="Li W."/>
            <person name="Guo W."/>
            <person name="Chen H."/>
            <person name="Zhou L."/>
            <person name="Ni X."/>
            <person name="Tian J."/>
            <person name="Zhou Y."/>
            <person name="Sheng Y."/>
            <person name="Liu T."/>
            <person name="Pan Y."/>
            <person name="Xia L."/>
            <person name="Li J."/>
            <person name="Zhao F."/>
            <person name="Cao W."/>
        </authorList>
    </citation>
    <scope>NUCLEOTIDE SEQUENCE</scope>
    <source>
        <strain evidence="1">Hyas-2018</strain>
    </source>
</reference>
<organism evidence="1 2">
    <name type="scientific">Hyalomma asiaticum</name>
    <name type="common">Tick</name>
    <dbReference type="NCBI Taxonomy" id="266040"/>
    <lineage>
        <taxon>Eukaryota</taxon>
        <taxon>Metazoa</taxon>
        <taxon>Ecdysozoa</taxon>
        <taxon>Arthropoda</taxon>
        <taxon>Chelicerata</taxon>
        <taxon>Arachnida</taxon>
        <taxon>Acari</taxon>
        <taxon>Parasitiformes</taxon>
        <taxon>Ixodida</taxon>
        <taxon>Ixodoidea</taxon>
        <taxon>Ixodidae</taxon>
        <taxon>Hyalomminae</taxon>
        <taxon>Hyalomma</taxon>
    </lineage>
</organism>
<name>A0ACB7SP60_HYAAI</name>
<accession>A0ACB7SP60</accession>
<sequence>MGDNAAMAEGKGKLPVSHGDQGFDLESVTGCFTGVVVDYSRPCSGMPDRPCHISRELPAWNELLFPARMQLQEMVGAPGKLSASQKPPWACRNRTIYTFGRAPLSCTAC</sequence>
<evidence type="ECO:0000313" key="1">
    <source>
        <dbReference type="EMBL" id="KAH6936420.1"/>
    </source>
</evidence>
<protein>
    <submittedName>
        <fullName evidence="1">Uncharacterized protein</fullName>
    </submittedName>
</protein>
<evidence type="ECO:0000313" key="2">
    <source>
        <dbReference type="Proteomes" id="UP000821845"/>
    </source>
</evidence>
<proteinExistence type="predicted"/>